<dbReference type="Gene3D" id="3.30.200.20">
    <property type="entry name" value="Phosphorylase Kinase, domain 1"/>
    <property type="match status" value="1"/>
</dbReference>
<dbReference type="Gene3D" id="3.50.50.60">
    <property type="entry name" value="FAD/NAD(P)-binding domain"/>
    <property type="match status" value="1"/>
</dbReference>
<dbReference type="PANTHER" id="PTHR13789:SF261">
    <property type="entry name" value="HYDROXYLASE, PUTATIVE (AFU_ORTHOLOGUE AFUA_7G00590)-RELATED"/>
    <property type="match status" value="1"/>
</dbReference>
<keyword evidence="4" id="KW-0560">Oxidoreductase</keyword>
<dbReference type="Pfam" id="PF01494">
    <property type="entry name" value="FAD_binding_3"/>
    <property type="match status" value="1"/>
</dbReference>
<comment type="similarity">
    <text evidence="1">Belongs to the paxM FAD-dependent monooxygenase family.</text>
</comment>
<dbReference type="InterPro" id="IPR011009">
    <property type="entry name" value="Kinase-like_dom_sf"/>
</dbReference>
<dbReference type="SUPFAM" id="SSF51905">
    <property type="entry name" value="FAD/NAD(P)-binding domain"/>
    <property type="match status" value="1"/>
</dbReference>
<evidence type="ECO:0000256" key="3">
    <source>
        <dbReference type="ARBA" id="ARBA00022827"/>
    </source>
</evidence>
<dbReference type="GO" id="GO:0004497">
    <property type="term" value="F:monooxygenase activity"/>
    <property type="evidence" value="ECO:0007669"/>
    <property type="project" value="UniProtKB-KW"/>
</dbReference>
<evidence type="ECO:0000313" key="7">
    <source>
        <dbReference type="EMBL" id="KAK4158479.1"/>
    </source>
</evidence>
<dbReference type="GO" id="GO:0071949">
    <property type="term" value="F:FAD binding"/>
    <property type="evidence" value="ECO:0007669"/>
    <property type="project" value="InterPro"/>
</dbReference>
<dbReference type="SUPFAM" id="SSF56112">
    <property type="entry name" value="Protein kinase-like (PK-like)"/>
    <property type="match status" value="1"/>
</dbReference>
<dbReference type="InterPro" id="IPR036188">
    <property type="entry name" value="FAD/NAD-bd_sf"/>
</dbReference>
<evidence type="ECO:0000256" key="1">
    <source>
        <dbReference type="ARBA" id="ARBA00007992"/>
    </source>
</evidence>
<accession>A0AAN6VW55</accession>
<reference evidence="7" key="1">
    <citation type="journal article" date="2023" name="Mol. Phylogenet. Evol.">
        <title>Genome-scale phylogeny and comparative genomics of the fungal order Sordariales.</title>
        <authorList>
            <person name="Hensen N."/>
            <person name="Bonometti L."/>
            <person name="Westerberg I."/>
            <person name="Brannstrom I.O."/>
            <person name="Guillou S."/>
            <person name="Cros-Aarteil S."/>
            <person name="Calhoun S."/>
            <person name="Haridas S."/>
            <person name="Kuo A."/>
            <person name="Mondo S."/>
            <person name="Pangilinan J."/>
            <person name="Riley R."/>
            <person name="LaButti K."/>
            <person name="Andreopoulos B."/>
            <person name="Lipzen A."/>
            <person name="Chen C."/>
            <person name="Yan M."/>
            <person name="Daum C."/>
            <person name="Ng V."/>
            <person name="Clum A."/>
            <person name="Steindorff A."/>
            <person name="Ohm R.A."/>
            <person name="Martin F."/>
            <person name="Silar P."/>
            <person name="Natvig D.O."/>
            <person name="Lalanne C."/>
            <person name="Gautier V."/>
            <person name="Ament-Velasquez S.L."/>
            <person name="Kruys A."/>
            <person name="Hutchinson M.I."/>
            <person name="Powell A.J."/>
            <person name="Barry K."/>
            <person name="Miller A.N."/>
            <person name="Grigoriev I.V."/>
            <person name="Debuchy R."/>
            <person name="Gladieux P."/>
            <person name="Hiltunen Thoren M."/>
            <person name="Johannesson H."/>
        </authorList>
    </citation>
    <scope>NUCLEOTIDE SEQUENCE</scope>
    <source>
        <strain evidence="7">CBS 538.74</strain>
    </source>
</reference>
<evidence type="ECO:0000256" key="2">
    <source>
        <dbReference type="ARBA" id="ARBA00022630"/>
    </source>
</evidence>
<sequence>MRSEMKCDEIDEQRDQWIETLDDIEMCRLASSFRGGDQCTSFQPRKHGAFNVCFFVEFESPRERWVIRIPMPVNGLPKAVLDEKTEVELATMRYVSSKTTIPIPKVHAYAFSDTGPNGLPFIIMDYVDGQSLKDLGFSDVYVQLRQLEFPQIGALGLPSRDTPALSCSPEEIRVCNRPLSMDMVLQEIDGLEPGEVFPPKGTFPTAQDFVDGLLWMAGNMLEKEPDQKMDENEPGSILYAAHHFKRFIQDEWLDRSANEGPFVLADGFWLVHGDMDVVMSNLLFDKDYNLVGVIDWEWSRVVPAQLMVPPIWLIASTLDFVLLIQSSYNQQIRYLRAAVEEREKALGLPPLLSVEWAPLETCFLYIGETDLDGDSGAALHLCPNAGGILQHWGIHAGNFGACLMSRFIELAQDGQTLKDIDLTESNARWPHPWHLVHRAAFHQELKRVAVSEDGVGLPVKLFPKRRVSDVDPLLGVTLDDGTLVLADVLIGADGLYSRTRQAIIKSSPLFRTGKAAFRFVMPRSLAESDPTAAAPVVTQKDTLTIWFADDRRVVMYPCNNNEWLNFVCIHPDTESHTAPTDEWNRQASLDQVLHVFKDFDPRLKALFAKANPATIQVWQLLDMDKLPTWTSGKLALIGDAAHPCLPYQAQGGAQAIEDAAALAAVLPQGTPPEDVPDRLKLYESIRSERAHTVQHYSRVVGQNCVDGEPVVDMREFENYNFDHDEVAHAAAAFKQWEASRKEEISAAI</sequence>
<keyword evidence="5" id="KW-0503">Monooxygenase</keyword>
<dbReference type="InterPro" id="IPR002938">
    <property type="entry name" value="FAD-bd"/>
</dbReference>
<dbReference type="PANTHER" id="PTHR13789">
    <property type="entry name" value="MONOOXYGENASE"/>
    <property type="match status" value="1"/>
</dbReference>
<protein>
    <recommendedName>
        <fullName evidence="6">FAD-binding domain-containing protein</fullName>
    </recommendedName>
</protein>
<proteinExistence type="inferred from homology"/>
<keyword evidence="8" id="KW-1185">Reference proteome</keyword>
<evidence type="ECO:0000256" key="4">
    <source>
        <dbReference type="ARBA" id="ARBA00023002"/>
    </source>
</evidence>
<reference evidence="7" key="2">
    <citation type="submission" date="2023-05" db="EMBL/GenBank/DDBJ databases">
        <authorList>
            <consortium name="Lawrence Berkeley National Laboratory"/>
            <person name="Steindorff A."/>
            <person name="Hensen N."/>
            <person name="Bonometti L."/>
            <person name="Westerberg I."/>
            <person name="Brannstrom I.O."/>
            <person name="Guillou S."/>
            <person name="Cros-Aarteil S."/>
            <person name="Calhoun S."/>
            <person name="Haridas S."/>
            <person name="Kuo A."/>
            <person name="Mondo S."/>
            <person name="Pangilinan J."/>
            <person name="Riley R."/>
            <person name="Labutti K."/>
            <person name="Andreopoulos B."/>
            <person name="Lipzen A."/>
            <person name="Chen C."/>
            <person name="Yanf M."/>
            <person name="Daum C."/>
            <person name="Ng V."/>
            <person name="Clum A."/>
            <person name="Ohm R."/>
            <person name="Martin F."/>
            <person name="Silar P."/>
            <person name="Natvig D."/>
            <person name="Lalanne C."/>
            <person name="Gautier V."/>
            <person name="Ament-Velasquez S.L."/>
            <person name="Kruys A."/>
            <person name="Hutchinson M.I."/>
            <person name="Powell A.J."/>
            <person name="Barry K."/>
            <person name="Miller A.N."/>
            <person name="Grigoriev I.V."/>
            <person name="Debuchy R."/>
            <person name="Gladieux P."/>
            <person name="Thoren M.H."/>
            <person name="Johannesson H."/>
        </authorList>
    </citation>
    <scope>NUCLEOTIDE SEQUENCE</scope>
    <source>
        <strain evidence="7">CBS 538.74</strain>
    </source>
</reference>
<dbReference type="EMBL" id="MU856838">
    <property type="protein sequence ID" value="KAK4158479.1"/>
    <property type="molecule type" value="Genomic_DNA"/>
</dbReference>
<organism evidence="7 8">
    <name type="scientific">Chaetomidium leptoderma</name>
    <dbReference type="NCBI Taxonomy" id="669021"/>
    <lineage>
        <taxon>Eukaryota</taxon>
        <taxon>Fungi</taxon>
        <taxon>Dikarya</taxon>
        <taxon>Ascomycota</taxon>
        <taxon>Pezizomycotina</taxon>
        <taxon>Sordariomycetes</taxon>
        <taxon>Sordariomycetidae</taxon>
        <taxon>Sordariales</taxon>
        <taxon>Chaetomiaceae</taxon>
        <taxon>Chaetomidium</taxon>
    </lineage>
</organism>
<dbReference type="AlphaFoldDB" id="A0AAN6VW55"/>
<keyword evidence="3" id="KW-0274">FAD</keyword>
<feature type="domain" description="FAD-binding" evidence="6">
    <location>
        <begin position="483"/>
        <end position="693"/>
    </location>
</feature>
<dbReference type="PRINTS" id="PR00420">
    <property type="entry name" value="RNGMNOXGNASE"/>
</dbReference>
<dbReference type="Proteomes" id="UP001302745">
    <property type="component" value="Unassembled WGS sequence"/>
</dbReference>
<dbReference type="InterPro" id="IPR050493">
    <property type="entry name" value="FAD-dep_Monooxygenase_BioMet"/>
</dbReference>
<evidence type="ECO:0000259" key="6">
    <source>
        <dbReference type="Pfam" id="PF01494"/>
    </source>
</evidence>
<dbReference type="SUPFAM" id="SSF54373">
    <property type="entry name" value="FAD-linked reductases, C-terminal domain"/>
    <property type="match status" value="1"/>
</dbReference>
<comment type="caution">
    <text evidence="7">The sequence shown here is derived from an EMBL/GenBank/DDBJ whole genome shotgun (WGS) entry which is preliminary data.</text>
</comment>
<evidence type="ECO:0000256" key="5">
    <source>
        <dbReference type="ARBA" id="ARBA00023033"/>
    </source>
</evidence>
<gene>
    <name evidence="7" type="ORF">C8A00DRAFT_39198</name>
</gene>
<keyword evidence="2" id="KW-0285">Flavoprotein</keyword>
<name>A0AAN6VW55_9PEZI</name>
<evidence type="ECO:0000313" key="8">
    <source>
        <dbReference type="Proteomes" id="UP001302745"/>
    </source>
</evidence>